<evidence type="ECO:0000313" key="3">
    <source>
        <dbReference type="Proteomes" id="UP000659124"/>
    </source>
</evidence>
<keyword evidence="3" id="KW-1185">Reference proteome</keyword>
<reference evidence="2 3" key="1">
    <citation type="submission" date="2020-09" db="EMBL/GenBank/DDBJ databases">
        <title>Genome sequences of type strains of Chitinophaga qingshengii and Chitinophaga varians.</title>
        <authorList>
            <person name="Kittiwongwattana C."/>
        </authorList>
    </citation>
    <scope>NUCLEOTIDE SEQUENCE [LARGE SCALE GENOMIC DNA]</scope>
    <source>
        <strain evidence="2 3">JCM 30026</strain>
    </source>
</reference>
<feature type="signal peptide" evidence="1">
    <location>
        <begin position="1"/>
        <end position="21"/>
    </location>
</feature>
<feature type="chain" id="PRO_5046935099" description="Beta-lactamase-inhibitor-like PepSY-like domain-containing protein" evidence="1">
    <location>
        <begin position="22"/>
        <end position="190"/>
    </location>
</feature>
<comment type="caution">
    <text evidence="2">The sequence shown here is derived from an EMBL/GenBank/DDBJ whole genome shotgun (WGS) entry which is preliminary data.</text>
</comment>
<evidence type="ECO:0008006" key="4">
    <source>
        <dbReference type="Google" id="ProtNLM"/>
    </source>
</evidence>
<keyword evidence="1" id="KW-0732">Signal</keyword>
<dbReference type="EMBL" id="JACVFC010000001">
    <property type="protein sequence ID" value="MBC9929061.1"/>
    <property type="molecule type" value="Genomic_DNA"/>
</dbReference>
<evidence type="ECO:0000313" key="2">
    <source>
        <dbReference type="EMBL" id="MBC9929061.1"/>
    </source>
</evidence>
<dbReference type="Proteomes" id="UP000659124">
    <property type="component" value="Unassembled WGS sequence"/>
</dbReference>
<dbReference type="RefSeq" id="WP_188086213.1">
    <property type="nucleotide sequence ID" value="NZ_JACVFC010000001.1"/>
</dbReference>
<sequence length="190" mass="21943">MKRLVVLMALPMLIAISAVYAQDPLMARADKREIRKEKHAEKKSLRALKGKDVSYESTLHFVRDFGNIPDVTWQRTAYFDQASFIDKDGKPTTAFYDDQANLVGTTTPAKFSDLPPAAQRNIEKHYNNYGDAAVIFFDDNEFNQTNMIIYGEEFEDEDNYFVELRDNQNKPIVLRVTPEGEVTYFAEIRR</sequence>
<evidence type="ECO:0000256" key="1">
    <source>
        <dbReference type="SAM" id="SignalP"/>
    </source>
</evidence>
<accession>A0ABR7TFF5</accession>
<gene>
    <name evidence="2" type="ORF">ICL07_01675</name>
</gene>
<organism evidence="2 3">
    <name type="scientific">Chitinophaga qingshengii</name>
    <dbReference type="NCBI Taxonomy" id="1569794"/>
    <lineage>
        <taxon>Bacteria</taxon>
        <taxon>Pseudomonadati</taxon>
        <taxon>Bacteroidota</taxon>
        <taxon>Chitinophagia</taxon>
        <taxon>Chitinophagales</taxon>
        <taxon>Chitinophagaceae</taxon>
        <taxon>Chitinophaga</taxon>
    </lineage>
</organism>
<proteinExistence type="predicted"/>
<dbReference type="Gene3D" id="3.10.450.360">
    <property type="match status" value="1"/>
</dbReference>
<protein>
    <recommendedName>
        <fullName evidence="4">Beta-lactamase-inhibitor-like PepSY-like domain-containing protein</fullName>
    </recommendedName>
</protein>
<name>A0ABR7TFF5_9BACT</name>